<reference evidence="2" key="1">
    <citation type="submission" date="2019-03" db="EMBL/GenBank/DDBJ databases">
        <title>WGS assembly of Setaria viridis.</title>
        <authorList>
            <person name="Huang P."/>
            <person name="Jenkins J."/>
            <person name="Grimwood J."/>
            <person name="Barry K."/>
            <person name="Healey A."/>
            <person name="Mamidi S."/>
            <person name="Sreedasyam A."/>
            <person name="Shu S."/>
            <person name="Feldman M."/>
            <person name="Wu J."/>
            <person name="Yu Y."/>
            <person name="Chen C."/>
            <person name="Johnson J."/>
            <person name="Rokhsar D."/>
            <person name="Baxter I."/>
            <person name="Schmutz J."/>
            <person name="Brutnell T."/>
            <person name="Kellogg E."/>
        </authorList>
    </citation>
    <scope>NUCLEOTIDE SEQUENCE [LARGE SCALE GENOMIC DNA]</scope>
</reference>
<evidence type="ECO:0000313" key="2">
    <source>
        <dbReference type="EMBL" id="TKW10309.1"/>
    </source>
</evidence>
<dbReference type="Proteomes" id="UP000298652">
    <property type="component" value="Chromosome 6"/>
</dbReference>
<evidence type="ECO:0000313" key="3">
    <source>
        <dbReference type="Proteomes" id="UP000298652"/>
    </source>
</evidence>
<keyword evidence="1" id="KW-0812">Transmembrane</keyword>
<keyword evidence="1" id="KW-1133">Transmembrane helix</keyword>
<dbReference type="AlphaFoldDB" id="A0A4U6UA21"/>
<evidence type="ECO:0000256" key="1">
    <source>
        <dbReference type="SAM" id="Phobius"/>
    </source>
</evidence>
<organism evidence="2 3">
    <name type="scientific">Setaria viridis</name>
    <name type="common">Green bristlegrass</name>
    <name type="synonym">Setaria italica subsp. viridis</name>
    <dbReference type="NCBI Taxonomy" id="4556"/>
    <lineage>
        <taxon>Eukaryota</taxon>
        <taxon>Viridiplantae</taxon>
        <taxon>Streptophyta</taxon>
        <taxon>Embryophyta</taxon>
        <taxon>Tracheophyta</taxon>
        <taxon>Spermatophyta</taxon>
        <taxon>Magnoliopsida</taxon>
        <taxon>Liliopsida</taxon>
        <taxon>Poales</taxon>
        <taxon>Poaceae</taxon>
        <taxon>PACMAD clade</taxon>
        <taxon>Panicoideae</taxon>
        <taxon>Panicodae</taxon>
        <taxon>Paniceae</taxon>
        <taxon>Cenchrinae</taxon>
        <taxon>Setaria</taxon>
    </lineage>
</organism>
<accession>A0A4U6UA21</accession>
<dbReference type="EMBL" id="CM016557">
    <property type="protein sequence ID" value="TKW10309.1"/>
    <property type="molecule type" value="Genomic_DNA"/>
</dbReference>
<gene>
    <name evidence="2" type="ORF">SEVIR_6G154950v2</name>
</gene>
<dbReference type="Gramene" id="TKW10309">
    <property type="protein sequence ID" value="TKW10309"/>
    <property type="gene ID" value="SEVIR_6G154950v2"/>
</dbReference>
<keyword evidence="1" id="KW-0472">Membrane</keyword>
<proteinExistence type="predicted"/>
<name>A0A4U6UA21_SETVI</name>
<protein>
    <submittedName>
        <fullName evidence="2">Uncharacterized protein</fullName>
    </submittedName>
</protein>
<feature type="transmembrane region" description="Helical" evidence="1">
    <location>
        <begin position="6"/>
        <end position="28"/>
    </location>
</feature>
<keyword evidence="3" id="KW-1185">Reference proteome</keyword>
<sequence>MIFALVLASLGGILFAALLANVVFLLLLRVALRDSDSILQACGPSLRSLLHDTTWLSCFATSSALWAVSWRWSYQWDLRWAGLVHWPLIWERLSLQQFLALTSCPV</sequence>